<feature type="region of interest" description="Disordered" evidence="1">
    <location>
        <begin position="1"/>
        <end position="23"/>
    </location>
</feature>
<name>M0EB63_9EURY</name>
<evidence type="ECO:0000313" key="3">
    <source>
        <dbReference type="EMBL" id="ELZ43659.1"/>
    </source>
</evidence>
<dbReference type="InterPro" id="IPR006076">
    <property type="entry name" value="FAD-dep_OxRdtase"/>
</dbReference>
<proteinExistence type="predicted"/>
<dbReference type="STRING" id="1227465.C463_09675"/>
<dbReference type="Gene3D" id="3.50.50.60">
    <property type="entry name" value="FAD/NAD(P)-binding domain"/>
    <property type="match status" value="2"/>
</dbReference>
<dbReference type="GO" id="GO:0005737">
    <property type="term" value="C:cytoplasm"/>
    <property type="evidence" value="ECO:0007669"/>
    <property type="project" value="TreeGrafter"/>
</dbReference>
<dbReference type="Pfam" id="PF01266">
    <property type="entry name" value="DAO"/>
    <property type="match status" value="1"/>
</dbReference>
<dbReference type="Gene3D" id="3.30.9.10">
    <property type="entry name" value="D-Amino Acid Oxidase, subunit A, domain 2"/>
    <property type="match status" value="2"/>
</dbReference>
<dbReference type="PATRIC" id="fig|1227465.4.peg.1909"/>
<protein>
    <submittedName>
        <fullName evidence="3">FAD dependent oxidoreductase</fullName>
    </submittedName>
</protein>
<dbReference type="Proteomes" id="UP000011586">
    <property type="component" value="Unassembled WGS sequence"/>
</dbReference>
<organism evidence="3 4">
    <name type="scientific">Halorubrum californiense DSM 19288</name>
    <dbReference type="NCBI Taxonomy" id="1227465"/>
    <lineage>
        <taxon>Archaea</taxon>
        <taxon>Methanobacteriati</taxon>
        <taxon>Methanobacteriota</taxon>
        <taxon>Stenosarchaea group</taxon>
        <taxon>Halobacteria</taxon>
        <taxon>Halobacteriales</taxon>
        <taxon>Haloferacaceae</taxon>
        <taxon>Halorubrum</taxon>
    </lineage>
</organism>
<dbReference type="EMBL" id="AOJK01000042">
    <property type="protein sequence ID" value="ELZ43659.1"/>
    <property type="molecule type" value="Genomic_DNA"/>
</dbReference>
<dbReference type="RefSeq" id="WP_008443099.1">
    <property type="nucleotide sequence ID" value="NZ_AOJK01000042.1"/>
</dbReference>
<evidence type="ECO:0000256" key="1">
    <source>
        <dbReference type="SAM" id="MobiDB-lite"/>
    </source>
</evidence>
<feature type="region of interest" description="Disordered" evidence="1">
    <location>
        <begin position="202"/>
        <end position="229"/>
    </location>
</feature>
<gene>
    <name evidence="3" type="ORF">C463_09675</name>
</gene>
<reference evidence="3 4" key="1">
    <citation type="journal article" date="2014" name="PLoS Genet.">
        <title>Phylogenetically driven sequencing of extremely halophilic archaea reveals strategies for static and dynamic osmo-response.</title>
        <authorList>
            <person name="Becker E.A."/>
            <person name="Seitzer P.M."/>
            <person name="Tritt A."/>
            <person name="Larsen D."/>
            <person name="Krusor M."/>
            <person name="Yao A.I."/>
            <person name="Wu D."/>
            <person name="Madern D."/>
            <person name="Eisen J.A."/>
            <person name="Darling A.E."/>
            <person name="Facciotti M.T."/>
        </authorList>
    </citation>
    <scope>NUCLEOTIDE SEQUENCE [LARGE SCALE GENOMIC DNA]</scope>
    <source>
        <strain evidence="3 4">DSM 19288</strain>
    </source>
</reference>
<dbReference type="OrthoDB" id="168391at2157"/>
<evidence type="ECO:0000313" key="4">
    <source>
        <dbReference type="Proteomes" id="UP000011586"/>
    </source>
</evidence>
<accession>M0EB63</accession>
<dbReference type="PANTHER" id="PTHR13847">
    <property type="entry name" value="SARCOSINE DEHYDROGENASE-RELATED"/>
    <property type="match status" value="1"/>
</dbReference>
<sequence length="438" mass="46171">MSSGNRPDGEAESETIPATFREGANTDDPRVVVVGGGVIGCAAARELAPDHDVLVLERDQIAGGATARAAGEVTMTPSYTDRPEIAAHANEFFRAYDGTGAFEYTETPSVELVTADREEAARARVDRLRDDGVDVAFLEAAAVEERWPRIDASEFVGAVRFTDTGNLDPYTLATTLRADGADRGARFETGVTVTDLVVEGRTGGAELRDSAAGGDPAKSDTDAEAETETETTITGVKTDHGTVAAEAVVVAAGWRTPQLLAPYLRVPVQPYRTQCLVLRPESSLGASFPMGWIPGKHVYFRREKNGDLLIGGWSFAESDPAAASREADEAFRDHVAALVPRFLGTEGALRVVDGWAGIDGATPDTRPIIDAPSDAPAGLVVATGFHGRGVMTAPIAGALVRAHVMGEDPPVPAAPFCLSRFDICSADFEFRSISAGGE</sequence>
<dbReference type="AlphaFoldDB" id="M0EB63"/>
<dbReference type="InterPro" id="IPR036188">
    <property type="entry name" value="FAD/NAD-bd_sf"/>
</dbReference>
<evidence type="ECO:0000259" key="2">
    <source>
        <dbReference type="Pfam" id="PF01266"/>
    </source>
</evidence>
<dbReference type="SUPFAM" id="SSF51905">
    <property type="entry name" value="FAD/NAD(P)-binding domain"/>
    <property type="match status" value="1"/>
</dbReference>
<keyword evidence="4" id="KW-1185">Reference proteome</keyword>
<feature type="domain" description="FAD dependent oxidoreductase" evidence="2">
    <location>
        <begin position="30"/>
        <end position="400"/>
    </location>
</feature>
<comment type="caution">
    <text evidence="3">The sequence shown here is derived from an EMBL/GenBank/DDBJ whole genome shotgun (WGS) entry which is preliminary data.</text>
</comment>